<proteinExistence type="inferred from homology"/>
<dbReference type="RefSeq" id="XP_019038587.1">
    <property type="nucleotide sequence ID" value="XM_019185815.1"/>
</dbReference>
<dbReference type="STRING" id="683960.A0A1E3P2A0"/>
<evidence type="ECO:0000256" key="8">
    <source>
        <dbReference type="ARBA" id="ARBA00023049"/>
    </source>
</evidence>
<dbReference type="Gene3D" id="1.20.1050.40">
    <property type="entry name" value="Endopeptidase. Chain P, domain 1"/>
    <property type="match status" value="1"/>
</dbReference>
<gene>
    <name evidence="11" type="ORF">WICANDRAFT_84955</name>
</gene>
<dbReference type="GO" id="GO:0000324">
    <property type="term" value="C:fungal-type vacuole"/>
    <property type="evidence" value="ECO:0007669"/>
    <property type="project" value="EnsemblFungi"/>
</dbReference>
<dbReference type="GO" id="GO:0006508">
    <property type="term" value="P:proteolysis"/>
    <property type="evidence" value="ECO:0007669"/>
    <property type="project" value="UniProtKB-KW"/>
</dbReference>
<keyword evidence="7 9" id="KW-0862">Zinc</keyword>
<evidence type="ECO:0000256" key="9">
    <source>
        <dbReference type="RuleBase" id="RU003435"/>
    </source>
</evidence>
<dbReference type="CDD" id="cd06455">
    <property type="entry name" value="M3A_TOP"/>
    <property type="match status" value="1"/>
</dbReference>
<dbReference type="FunFam" id="3.40.390.10:FF:000074">
    <property type="entry name" value="Metalloprotease"/>
    <property type="match status" value="1"/>
</dbReference>
<comment type="subcellular location">
    <subcellularLocation>
        <location evidence="1">Cytoplasm</location>
    </subcellularLocation>
</comment>
<dbReference type="GO" id="GO:0046872">
    <property type="term" value="F:metal ion binding"/>
    <property type="evidence" value="ECO:0007669"/>
    <property type="project" value="UniProtKB-UniRule"/>
</dbReference>
<dbReference type="InterPro" id="IPR024080">
    <property type="entry name" value="Neurolysin/TOP_N"/>
</dbReference>
<comment type="similarity">
    <text evidence="2 9">Belongs to the peptidase M3 family.</text>
</comment>
<dbReference type="GeneID" id="30203061"/>
<evidence type="ECO:0000313" key="11">
    <source>
        <dbReference type="EMBL" id="ODQ59380.1"/>
    </source>
</evidence>
<evidence type="ECO:0000256" key="4">
    <source>
        <dbReference type="ARBA" id="ARBA00022670"/>
    </source>
</evidence>
<dbReference type="Proteomes" id="UP000094112">
    <property type="component" value="Unassembled WGS sequence"/>
</dbReference>
<keyword evidence="3" id="KW-0963">Cytoplasm</keyword>
<keyword evidence="6 9" id="KW-0378">Hydrolase</keyword>
<dbReference type="PANTHER" id="PTHR11804:SF84">
    <property type="entry name" value="SACCHAROLYSIN"/>
    <property type="match status" value="1"/>
</dbReference>
<dbReference type="GO" id="GO:0006518">
    <property type="term" value="P:peptide metabolic process"/>
    <property type="evidence" value="ECO:0007669"/>
    <property type="project" value="TreeGrafter"/>
</dbReference>
<dbReference type="GO" id="GO:0004222">
    <property type="term" value="F:metalloendopeptidase activity"/>
    <property type="evidence" value="ECO:0007669"/>
    <property type="project" value="EnsemblFungi"/>
</dbReference>
<evidence type="ECO:0000256" key="1">
    <source>
        <dbReference type="ARBA" id="ARBA00004496"/>
    </source>
</evidence>
<evidence type="ECO:0000256" key="5">
    <source>
        <dbReference type="ARBA" id="ARBA00022723"/>
    </source>
</evidence>
<evidence type="ECO:0000256" key="2">
    <source>
        <dbReference type="ARBA" id="ARBA00006040"/>
    </source>
</evidence>
<dbReference type="GO" id="GO:0005758">
    <property type="term" value="C:mitochondrial intermembrane space"/>
    <property type="evidence" value="ECO:0007669"/>
    <property type="project" value="EnsemblFungi"/>
</dbReference>
<evidence type="ECO:0000256" key="7">
    <source>
        <dbReference type="ARBA" id="ARBA00022833"/>
    </source>
</evidence>
<dbReference type="PANTHER" id="PTHR11804">
    <property type="entry name" value="PROTEASE M3 THIMET OLIGOPEPTIDASE-RELATED"/>
    <property type="match status" value="1"/>
</dbReference>
<feature type="domain" description="Peptidase M3A/M3B catalytic" evidence="10">
    <location>
        <begin position="215"/>
        <end position="657"/>
    </location>
</feature>
<organism evidence="11 12">
    <name type="scientific">Wickerhamomyces anomalus (strain ATCC 58044 / CBS 1984 / NCYC 433 / NRRL Y-366-8)</name>
    <name type="common">Yeast</name>
    <name type="synonym">Hansenula anomala</name>
    <dbReference type="NCBI Taxonomy" id="683960"/>
    <lineage>
        <taxon>Eukaryota</taxon>
        <taxon>Fungi</taxon>
        <taxon>Dikarya</taxon>
        <taxon>Ascomycota</taxon>
        <taxon>Saccharomycotina</taxon>
        <taxon>Saccharomycetes</taxon>
        <taxon>Phaffomycetales</taxon>
        <taxon>Wickerhamomycetaceae</taxon>
        <taxon>Wickerhamomyces</taxon>
    </lineage>
</organism>
<keyword evidence="12" id="KW-1185">Reference proteome</keyword>
<dbReference type="SUPFAM" id="SSF55486">
    <property type="entry name" value="Metalloproteases ('zincins'), catalytic domain"/>
    <property type="match status" value="1"/>
</dbReference>
<dbReference type="InterPro" id="IPR001567">
    <property type="entry name" value="Pept_M3A_M3B_dom"/>
</dbReference>
<accession>A0A1E3P2A0</accession>
<keyword evidence="5 9" id="KW-0479">Metal-binding</keyword>
<name>A0A1E3P2A0_WICAA</name>
<dbReference type="Gene3D" id="1.10.1370.10">
    <property type="entry name" value="Neurolysin, domain 3"/>
    <property type="match status" value="1"/>
</dbReference>
<dbReference type="AlphaFoldDB" id="A0A1E3P2A0"/>
<evidence type="ECO:0000259" key="10">
    <source>
        <dbReference type="Pfam" id="PF01432"/>
    </source>
</evidence>
<evidence type="ECO:0000256" key="6">
    <source>
        <dbReference type="ARBA" id="ARBA00022801"/>
    </source>
</evidence>
<dbReference type="InterPro" id="IPR024077">
    <property type="entry name" value="Neurolysin/TOP_dom2"/>
</dbReference>
<evidence type="ECO:0000256" key="3">
    <source>
        <dbReference type="ARBA" id="ARBA00022490"/>
    </source>
</evidence>
<comment type="cofactor">
    <cofactor evidence="9">
        <name>Zn(2+)</name>
        <dbReference type="ChEBI" id="CHEBI:29105"/>
    </cofactor>
    <text evidence="9">Binds 1 zinc ion.</text>
</comment>
<sequence>MLVPPQAPPSWNHTPEQILKETESYITNGKQLHDKIGAIDQPTIENSFKPFAEFDNENAGISNILTFYQHVSASKELRDASTEAEQKIRDFSIEQGSREDLYKVFNKLFNETKNYDSLTDETKKYIKEINDGFKRNGLALPLEQREKIKEIQKKLSNLSLEFGKNLGEQQEFLLFTKEELDGVPKDVIDQFEKITDDSGEEKLKMTFKYPDIFPVLKYAKNENTRKLAFVGDQNKVPQNEPLLQEAVKLRTELAKTLGYKTFADYILEKKMAKNSETVLSFLDDLQKKLTPLALKEREQLLSLKNKDLKEKGLEQSDQYYVWDHRFYDTLLLEQQYKVDQQKIAEYFPMESTISKMLKIFEKLMNLKFIESIDEKSVWHQDVKQFAVWNTDDGESSPKFVGWLYFDLHPRDGFNKTDDSRQYPVTALVCNFSKPTKDKPSLLKHDEVTTFFHELGHGIHDLVGKTEYAEFHGPSGCSWDFVEAPSQMLEYWTWSKDELRELSSHYETGAKIDDELIDSLIRSKHVNGGLFNLRQLHFGLFDMTLHSINPDTDIAKFWNESREKIALVSSGGVETKGFNSFNHIMGGYQAGYYGYLWSQVFAADIYYTKFKSNPMDTKVGVEYRDIILARGGSKEENDNLKELLGREPNNEAFSKELGLNA</sequence>
<dbReference type="GO" id="GO:0005794">
    <property type="term" value="C:Golgi apparatus"/>
    <property type="evidence" value="ECO:0007669"/>
    <property type="project" value="EnsemblFungi"/>
</dbReference>
<dbReference type="InterPro" id="IPR024079">
    <property type="entry name" value="MetalloPept_cat_dom_sf"/>
</dbReference>
<reference evidence="11 12" key="1">
    <citation type="journal article" date="2016" name="Proc. Natl. Acad. Sci. U.S.A.">
        <title>Comparative genomics of biotechnologically important yeasts.</title>
        <authorList>
            <person name="Riley R."/>
            <person name="Haridas S."/>
            <person name="Wolfe K.H."/>
            <person name="Lopes M.R."/>
            <person name="Hittinger C.T."/>
            <person name="Goeker M."/>
            <person name="Salamov A.A."/>
            <person name="Wisecaver J.H."/>
            <person name="Long T.M."/>
            <person name="Calvey C.H."/>
            <person name="Aerts A.L."/>
            <person name="Barry K.W."/>
            <person name="Choi C."/>
            <person name="Clum A."/>
            <person name="Coughlan A.Y."/>
            <person name="Deshpande S."/>
            <person name="Douglass A.P."/>
            <person name="Hanson S.J."/>
            <person name="Klenk H.-P."/>
            <person name="LaButti K.M."/>
            <person name="Lapidus A."/>
            <person name="Lindquist E.A."/>
            <person name="Lipzen A.M."/>
            <person name="Meier-Kolthoff J.P."/>
            <person name="Ohm R.A."/>
            <person name="Otillar R.P."/>
            <person name="Pangilinan J.L."/>
            <person name="Peng Y."/>
            <person name="Rokas A."/>
            <person name="Rosa C.A."/>
            <person name="Scheuner C."/>
            <person name="Sibirny A.A."/>
            <person name="Slot J.C."/>
            <person name="Stielow J.B."/>
            <person name="Sun H."/>
            <person name="Kurtzman C.P."/>
            <person name="Blackwell M."/>
            <person name="Grigoriev I.V."/>
            <person name="Jeffries T.W."/>
        </authorList>
    </citation>
    <scope>NUCLEOTIDE SEQUENCE [LARGE SCALE GENOMIC DNA]</scope>
    <source>
        <strain evidence="12">ATCC 58044 / CBS 1984 / NCYC 433 / NRRL Y-366-8</strain>
    </source>
</reference>
<dbReference type="Pfam" id="PF01432">
    <property type="entry name" value="Peptidase_M3"/>
    <property type="match status" value="1"/>
</dbReference>
<keyword evidence="4 9" id="KW-0645">Protease</keyword>
<protein>
    <recommendedName>
        <fullName evidence="10">Peptidase M3A/M3B catalytic domain-containing protein</fullName>
    </recommendedName>
</protein>
<evidence type="ECO:0000313" key="12">
    <source>
        <dbReference type="Proteomes" id="UP000094112"/>
    </source>
</evidence>
<keyword evidence="8 9" id="KW-0482">Metalloprotease</keyword>
<dbReference type="EMBL" id="KV454211">
    <property type="protein sequence ID" value="ODQ59380.1"/>
    <property type="molecule type" value="Genomic_DNA"/>
</dbReference>
<dbReference type="OrthoDB" id="534666at2759"/>
<dbReference type="InterPro" id="IPR045090">
    <property type="entry name" value="Pept_M3A_M3B"/>
</dbReference>
<dbReference type="FunFam" id="1.20.1050.40:FF:000001">
    <property type="entry name" value="Thimet oligopeptidase 1"/>
    <property type="match status" value="1"/>
</dbReference>
<dbReference type="Gene3D" id="3.40.390.10">
    <property type="entry name" value="Collagenase (Catalytic Domain)"/>
    <property type="match status" value="1"/>
</dbReference>